<evidence type="ECO:0000313" key="1">
    <source>
        <dbReference type="EMBL" id="KAK7475403.1"/>
    </source>
</evidence>
<evidence type="ECO:0000313" key="2">
    <source>
        <dbReference type="Proteomes" id="UP001519460"/>
    </source>
</evidence>
<gene>
    <name evidence="1" type="ORF">BaRGS_00033353</name>
</gene>
<reference evidence="1 2" key="1">
    <citation type="journal article" date="2023" name="Sci. Data">
        <title>Genome assembly of the Korean intertidal mud-creeper Batillaria attramentaria.</title>
        <authorList>
            <person name="Patra A.K."/>
            <person name="Ho P.T."/>
            <person name="Jun S."/>
            <person name="Lee S.J."/>
            <person name="Kim Y."/>
            <person name="Won Y.J."/>
        </authorList>
    </citation>
    <scope>NUCLEOTIDE SEQUENCE [LARGE SCALE GENOMIC DNA]</scope>
    <source>
        <strain evidence="1">Wonlab-2016</strain>
    </source>
</reference>
<keyword evidence="2" id="KW-1185">Reference proteome</keyword>
<dbReference type="Proteomes" id="UP001519460">
    <property type="component" value="Unassembled WGS sequence"/>
</dbReference>
<comment type="caution">
    <text evidence="1">The sequence shown here is derived from an EMBL/GenBank/DDBJ whole genome shotgun (WGS) entry which is preliminary data.</text>
</comment>
<protein>
    <submittedName>
        <fullName evidence="1">Uncharacterized protein</fullName>
    </submittedName>
</protein>
<dbReference type="EMBL" id="JACVVK020000407">
    <property type="protein sequence ID" value="KAK7475403.1"/>
    <property type="molecule type" value="Genomic_DNA"/>
</dbReference>
<accession>A0ABD0JK75</accession>
<organism evidence="1 2">
    <name type="scientific">Batillaria attramentaria</name>
    <dbReference type="NCBI Taxonomy" id="370345"/>
    <lineage>
        <taxon>Eukaryota</taxon>
        <taxon>Metazoa</taxon>
        <taxon>Spiralia</taxon>
        <taxon>Lophotrochozoa</taxon>
        <taxon>Mollusca</taxon>
        <taxon>Gastropoda</taxon>
        <taxon>Caenogastropoda</taxon>
        <taxon>Sorbeoconcha</taxon>
        <taxon>Cerithioidea</taxon>
        <taxon>Batillariidae</taxon>
        <taxon>Batillaria</taxon>
    </lineage>
</organism>
<name>A0ABD0JK75_9CAEN</name>
<proteinExistence type="predicted"/>
<sequence>MPSYDSAYRGLTPVTWPIGRGLVHELTVGLSPRKVPFATTMAGLQEGVSQISLAVVNSVITQLVPLSAWTKGRASCCV</sequence>
<dbReference type="AlphaFoldDB" id="A0ABD0JK75"/>